<proteinExistence type="predicted"/>
<dbReference type="AlphaFoldDB" id="A0A1V5M6S3"/>
<name>A0A1V5M6S3_UNCT6</name>
<dbReference type="EMBL" id="MWAK01000434">
    <property type="protein sequence ID" value="OPZ88933.1"/>
    <property type="molecule type" value="Genomic_DNA"/>
</dbReference>
<evidence type="ECO:0008006" key="3">
    <source>
        <dbReference type="Google" id="ProtNLM"/>
    </source>
</evidence>
<dbReference type="Proteomes" id="UP000485484">
    <property type="component" value="Unassembled WGS sequence"/>
</dbReference>
<keyword evidence="1" id="KW-0812">Transmembrane</keyword>
<feature type="transmembrane region" description="Helical" evidence="1">
    <location>
        <begin position="132"/>
        <end position="151"/>
    </location>
</feature>
<accession>A0A1V5M6S3</accession>
<comment type="caution">
    <text evidence="2">The sequence shown here is derived from an EMBL/GenBank/DDBJ whole genome shotgun (WGS) entry which is preliminary data.</text>
</comment>
<feature type="transmembrane region" description="Helical" evidence="1">
    <location>
        <begin position="200"/>
        <end position="223"/>
    </location>
</feature>
<evidence type="ECO:0000313" key="2">
    <source>
        <dbReference type="EMBL" id="OPZ88933.1"/>
    </source>
</evidence>
<keyword evidence="1" id="KW-0472">Membrane</keyword>
<reference evidence="2" key="1">
    <citation type="submission" date="2017-02" db="EMBL/GenBank/DDBJ databases">
        <title>Delving into the versatile metabolic prowess of the omnipresent phylum Bacteroidetes.</title>
        <authorList>
            <person name="Nobu M.K."/>
            <person name="Mei R."/>
            <person name="Narihiro T."/>
            <person name="Kuroda K."/>
            <person name="Liu W.-T."/>
        </authorList>
    </citation>
    <scope>NUCLEOTIDE SEQUENCE</scope>
    <source>
        <strain evidence="2">ADurb.Bin417</strain>
    </source>
</reference>
<protein>
    <recommendedName>
        <fullName evidence="3">OPT oligopeptide transporter protein</fullName>
    </recommendedName>
</protein>
<organism evidence="2">
    <name type="scientific">candidate division TA06 bacterium ADurb.Bin417</name>
    <dbReference type="NCBI Taxonomy" id="1852828"/>
    <lineage>
        <taxon>Bacteria</taxon>
        <taxon>Bacteria division TA06</taxon>
    </lineage>
</organism>
<evidence type="ECO:0000256" key="1">
    <source>
        <dbReference type="SAM" id="Phobius"/>
    </source>
</evidence>
<feature type="transmembrane region" description="Helical" evidence="1">
    <location>
        <begin position="65"/>
        <end position="85"/>
    </location>
</feature>
<keyword evidence="1" id="KW-1133">Transmembrane helix</keyword>
<sequence>MYGITGVSDQTSFPYLIEGTYILSGYRGAAIWYAPLPYFNHGGIAQGFKQMEILKIRFTSWYKTAAMTLGIMLFCSFTFWSIIWRMAPIPSTIYPYVQRMWPQQAMMQALWISSTVESSVGRSFLLGGLKKAVIGWTFLTSLGLAGIFSLVKWPMALFYGILGGIPMLPHNAVPMFLGGMIGRYFFARRIGPGWRNMTPLLTAGYGCGIGLAGAASVAIALIAKTVFQLVF</sequence>
<feature type="transmembrane region" description="Helical" evidence="1">
    <location>
        <begin position="157"/>
        <end position="179"/>
    </location>
</feature>
<gene>
    <name evidence="2" type="ORF">BWY73_01595</name>
</gene>